<dbReference type="AlphaFoldDB" id="A0A399SWD4"/>
<keyword evidence="1" id="KW-0732">Signal</keyword>
<accession>A0A399SWD4</accession>
<dbReference type="RefSeq" id="WP_119438112.1">
    <property type="nucleotide sequence ID" value="NZ_QWGR01000005.1"/>
</dbReference>
<feature type="chain" id="PRO_5017404917" description="Deacylase" evidence="1">
    <location>
        <begin position="20"/>
        <end position="407"/>
    </location>
</feature>
<reference evidence="2 3" key="1">
    <citation type="submission" date="2018-08" db="EMBL/GenBank/DDBJ databases">
        <title>Pallidiluteibacterium maritimus gen. nov., sp. nov., isolated from coastal sediment.</title>
        <authorList>
            <person name="Zhou L.Y."/>
        </authorList>
    </citation>
    <scope>NUCLEOTIDE SEQUENCE [LARGE SCALE GENOMIC DNA]</scope>
    <source>
        <strain evidence="2 3">XSD2</strain>
    </source>
</reference>
<evidence type="ECO:0000313" key="2">
    <source>
        <dbReference type="EMBL" id="RIJ48380.1"/>
    </source>
</evidence>
<organism evidence="2 3">
    <name type="scientific">Maribellus luteus</name>
    <dbReference type="NCBI Taxonomy" id="2305463"/>
    <lineage>
        <taxon>Bacteria</taxon>
        <taxon>Pseudomonadati</taxon>
        <taxon>Bacteroidota</taxon>
        <taxon>Bacteroidia</taxon>
        <taxon>Marinilabiliales</taxon>
        <taxon>Prolixibacteraceae</taxon>
        <taxon>Maribellus</taxon>
    </lineage>
</organism>
<dbReference type="InterPro" id="IPR018550">
    <property type="entry name" value="Lipid-A_deacylase-rel"/>
</dbReference>
<dbReference type="EMBL" id="QWGR01000005">
    <property type="protein sequence ID" value="RIJ48380.1"/>
    <property type="molecule type" value="Genomic_DNA"/>
</dbReference>
<dbReference type="OrthoDB" id="627554at2"/>
<dbReference type="Proteomes" id="UP000265926">
    <property type="component" value="Unassembled WGS sequence"/>
</dbReference>
<dbReference type="Pfam" id="PF09411">
    <property type="entry name" value="PagL"/>
    <property type="match status" value="1"/>
</dbReference>
<proteinExistence type="predicted"/>
<protein>
    <recommendedName>
        <fullName evidence="4">Deacylase</fullName>
    </recommendedName>
</protein>
<feature type="signal peptide" evidence="1">
    <location>
        <begin position="1"/>
        <end position="19"/>
    </location>
</feature>
<sequence length="407" mass="46192">MKRFISSVTALFLLLVVNAQEFSTFKKEDLKKDDNYGWFNYIQVTGYKGGHMVEGGAPGVLRDGFWGTGIRLGTQSTGRKEWQRVHGYPQYGLGVSYFDLGKTVVDSLLGKPASFYFFYGAPIARFGKFRLNGDVEIGIATDFVPYDAETNPYQKYIGAKSNLHSNFSLQLYYEWSDRMDIALGFSFLHFSNGRSFTPQKGINLVGLNLATAYHFNPVKNFTKHTDPGYQPALRPTYVDAAISEFKPKHEFILMSSIGTMQESPGKFKNDFGEVDTTGAEGPRYLTSSITAEYAYQFSHRLKAIGGLDVFYDGSVENYYDDLLPQETAFSDKTFYGAHVGFHYLIERISFMFNYGRYIYKPFTQRGKWFMRVGGRIGISEHTDIHIALKTRNGGSADWIEWGVAYKF</sequence>
<dbReference type="Gene3D" id="2.40.160.20">
    <property type="match status" value="1"/>
</dbReference>
<evidence type="ECO:0008006" key="4">
    <source>
        <dbReference type="Google" id="ProtNLM"/>
    </source>
</evidence>
<name>A0A399SWD4_9BACT</name>
<evidence type="ECO:0000313" key="3">
    <source>
        <dbReference type="Proteomes" id="UP000265926"/>
    </source>
</evidence>
<comment type="caution">
    <text evidence="2">The sequence shown here is derived from an EMBL/GenBank/DDBJ whole genome shotgun (WGS) entry which is preliminary data.</text>
</comment>
<evidence type="ECO:0000256" key="1">
    <source>
        <dbReference type="SAM" id="SignalP"/>
    </source>
</evidence>
<gene>
    <name evidence="2" type="ORF">D1614_11690</name>
</gene>
<keyword evidence="3" id="KW-1185">Reference proteome</keyword>